<dbReference type="AlphaFoldDB" id="A0AAE1RIL4"/>
<proteinExistence type="predicted"/>
<feature type="region of interest" description="Disordered" evidence="1">
    <location>
        <begin position="1"/>
        <end position="24"/>
    </location>
</feature>
<evidence type="ECO:0000313" key="3">
    <source>
        <dbReference type="Proteomes" id="UP001291623"/>
    </source>
</evidence>
<name>A0AAE1RIL4_9SOLA</name>
<dbReference type="Proteomes" id="UP001291623">
    <property type="component" value="Unassembled WGS sequence"/>
</dbReference>
<gene>
    <name evidence="2" type="ORF">RND71_027778</name>
</gene>
<protein>
    <submittedName>
        <fullName evidence="2">Uncharacterized protein</fullName>
    </submittedName>
</protein>
<organism evidence="2 3">
    <name type="scientific">Anisodus tanguticus</name>
    <dbReference type="NCBI Taxonomy" id="243964"/>
    <lineage>
        <taxon>Eukaryota</taxon>
        <taxon>Viridiplantae</taxon>
        <taxon>Streptophyta</taxon>
        <taxon>Embryophyta</taxon>
        <taxon>Tracheophyta</taxon>
        <taxon>Spermatophyta</taxon>
        <taxon>Magnoliopsida</taxon>
        <taxon>eudicotyledons</taxon>
        <taxon>Gunneridae</taxon>
        <taxon>Pentapetalae</taxon>
        <taxon>asterids</taxon>
        <taxon>lamiids</taxon>
        <taxon>Solanales</taxon>
        <taxon>Solanaceae</taxon>
        <taxon>Solanoideae</taxon>
        <taxon>Hyoscyameae</taxon>
        <taxon>Anisodus</taxon>
    </lineage>
</organism>
<comment type="caution">
    <text evidence="2">The sequence shown here is derived from an EMBL/GenBank/DDBJ whole genome shotgun (WGS) entry which is preliminary data.</text>
</comment>
<accession>A0AAE1RIL4</accession>
<reference evidence="2" key="1">
    <citation type="submission" date="2023-12" db="EMBL/GenBank/DDBJ databases">
        <title>Genome assembly of Anisodus tanguticus.</title>
        <authorList>
            <person name="Wang Y.-J."/>
        </authorList>
    </citation>
    <scope>NUCLEOTIDE SEQUENCE</scope>
    <source>
        <strain evidence="2">KB-2021</strain>
        <tissue evidence="2">Leaf</tissue>
    </source>
</reference>
<evidence type="ECO:0000256" key="1">
    <source>
        <dbReference type="SAM" id="MobiDB-lite"/>
    </source>
</evidence>
<keyword evidence="3" id="KW-1185">Reference proteome</keyword>
<sequence length="100" mass="10789">MSIDGKIDCPIAPGGDGTGPSAPTTRQIAGCAHMVSVYLRPTDQCYKVDPPHRPHPQSLAGTEPTLQHARAAFSAQALPHVLKPVYDQIERGTNEFSRTR</sequence>
<evidence type="ECO:0000313" key="2">
    <source>
        <dbReference type="EMBL" id="KAK4352260.1"/>
    </source>
</evidence>
<dbReference type="EMBL" id="JAVYJV010000015">
    <property type="protein sequence ID" value="KAK4352260.1"/>
    <property type="molecule type" value="Genomic_DNA"/>
</dbReference>